<dbReference type="InterPro" id="IPR050131">
    <property type="entry name" value="Peptidase_S8_subtilisin-like"/>
</dbReference>
<dbReference type="InterPro" id="IPR046450">
    <property type="entry name" value="PA_dom_sf"/>
</dbReference>
<keyword evidence="12" id="KW-1185">Reference proteome</keyword>
<dbReference type="SUPFAM" id="SSF52025">
    <property type="entry name" value="PA domain"/>
    <property type="match status" value="1"/>
</dbReference>
<evidence type="ECO:0000259" key="10">
    <source>
        <dbReference type="Pfam" id="PF02225"/>
    </source>
</evidence>
<dbReference type="PROSITE" id="PS00138">
    <property type="entry name" value="SUBTILASE_SER"/>
    <property type="match status" value="1"/>
</dbReference>
<dbReference type="SUPFAM" id="SSF52743">
    <property type="entry name" value="Subtilisin-like"/>
    <property type="match status" value="1"/>
</dbReference>
<keyword evidence="5 7" id="KW-0720">Serine protease</keyword>
<keyword evidence="8" id="KW-0732">Signal</keyword>
<dbReference type="InterPro" id="IPR023828">
    <property type="entry name" value="Peptidase_S8_Ser-AS"/>
</dbReference>
<gene>
    <name evidence="11" type="ORF">BZ3500_MVSOF-1268-A1-R1_CHR2-1G04189</name>
</gene>
<dbReference type="Gene3D" id="3.50.30.30">
    <property type="match status" value="1"/>
</dbReference>
<feature type="active site" description="Charge relay system" evidence="6 7">
    <location>
        <position position="195"/>
    </location>
</feature>
<name>A0A2X0M1U6_9BASI</name>
<dbReference type="InterPro" id="IPR034187">
    <property type="entry name" value="Peptidases_S8_5"/>
</dbReference>
<dbReference type="Pfam" id="PF00082">
    <property type="entry name" value="Peptidase_S8"/>
    <property type="match status" value="1"/>
</dbReference>
<protein>
    <submittedName>
        <fullName evidence="11">BZ3500_MvSof-1268-A1-R1_Chr2-1g04189 protein</fullName>
    </submittedName>
</protein>
<dbReference type="GO" id="GO:0005615">
    <property type="term" value="C:extracellular space"/>
    <property type="evidence" value="ECO:0007669"/>
    <property type="project" value="TreeGrafter"/>
</dbReference>
<proteinExistence type="inferred from homology"/>
<dbReference type="Gene3D" id="3.40.50.200">
    <property type="entry name" value="Peptidase S8/S53 domain"/>
    <property type="match status" value="1"/>
</dbReference>
<feature type="active site" description="Charge relay system" evidence="6 7">
    <location>
        <position position="246"/>
    </location>
</feature>
<feature type="chain" id="PRO_5030060297" evidence="8">
    <location>
        <begin position="28"/>
        <end position="994"/>
    </location>
</feature>
<keyword evidence="4 7" id="KW-0378">Hydrolase</keyword>
<evidence type="ECO:0000256" key="4">
    <source>
        <dbReference type="ARBA" id="ARBA00022801"/>
    </source>
</evidence>
<evidence type="ECO:0000256" key="1">
    <source>
        <dbReference type="ARBA" id="ARBA00011073"/>
    </source>
</evidence>
<evidence type="ECO:0000256" key="5">
    <source>
        <dbReference type="ARBA" id="ARBA00022825"/>
    </source>
</evidence>
<comment type="similarity">
    <text evidence="1 7">Belongs to the peptidase S8 family.</text>
</comment>
<evidence type="ECO:0000256" key="3">
    <source>
        <dbReference type="ARBA" id="ARBA00022670"/>
    </source>
</evidence>
<dbReference type="AlphaFoldDB" id="A0A2X0M1U6"/>
<dbReference type="InterPro" id="IPR000209">
    <property type="entry name" value="Peptidase_S8/S53_dom"/>
</dbReference>
<evidence type="ECO:0000259" key="9">
    <source>
        <dbReference type="Pfam" id="PF00082"/>
    </source>
</evidence>
<evidence type="ECO:0000256" key="8">
    <source>
        <dbReference type="SAM" id="SignalP"/>
    </source>
</evidence>
<organism evidence="11 12">
    <name type="scientific">Microbotryum saponariae</name>
    <dbReference type="NCBI Taxonomy" id="289078"/>
    <lineage>
        <taxon>Eukaryota</taxon>
        <taxon>Fungi</taxon>
        <taxon>Dikarya</taxon>
        <taxon>Basidiomycota</taxon>
        <taxon>Pucciniomycotina</taxon>
        <taxon>Microbotryomycetes</taxon>
        <taxon>Microbotryales</taxon>
        <taxon>Microbotryaceae</taxon>
        <taxon>Microbotryum</taxon>
    </lineage>
</organism>
<dbReference type="Pfam" id="PF02225">
    <property type="entry name" value="PA"/>
    <property type="match status" value="1"/>
</dbReference>
<dbReference type="EMBL" id="FMWP01000012">
    <property type="protein sequence ID" value="SCZ88100.1"/>
    <property type="molecule type" value="Genomic_DNA"/>
</dbReference>
<dbReference type="PROSITE" id="PS51892">
    <property type="entry name" value="SUBTILASE"/>
    <property type="match status" value="1"/>
</dbReference>
<feature type="domain" description="Peptidase S8/S53" evidence="9">
    <location>
        <begin position="186"/>
        <end position="610"/>
    </location>
</feature>
<evidence type="ECO:0000256" key="7">
    <source>
        <dbReference type="PROSITE-ProRule" id="PRU01240"/>
    </source>
</evidence>
<feature type="domain" description="PA" evidence="10">
    <location>
        <begin position="402"/>
        <end position="470"/>
    </location>
</feature>
<evidence type="ECO:0000256" key="6">
    <source>
        <dbReference type="PIRSR" id="PIRSR615500-1"/>
    </source>
</evidence>
<dbReference type="PANTHER" id="PTHR43806:SF66">
    <property type="entry name" value="SERIN ENDOPEPTIDASE"/>
    <property type="match status" value="1"/>
</dbReference>
<dbReference type="PRINTS" id="PR00723">
    <property type="entry name" value="SUBTILISIN"/>
</dbReference>
<reference evidence="12" key="1">
    <citation type="submission" date="2016-10" db="EMBL/GenBank/DDBJ databases">
        <authorList>
            <person name="Jeantristanb JTB J.-T."/>
            <person name="Ricardo R."/>
        </authorList>
    </citation>
    <scope>NUCLEOTIDE SEQUENCE [LARGE SCALE GENOMIC DNA]</scope>
</reference>
<dbReference type="CDD" id="cd07489">
    <property type="entry name" value="Peptidases_S8_5"/>
    <property type="match status" value="1"/>
</dbReference>
<dbReference type="InterPro" id="IPR003137">
    <property type="entry name" value="PA_domain"/>
</dbReference>
<dbReference type="OrthoDB" id="206201at2759"/>
<evidence type="ECO:0000256" key="2">
    <source>
        <dbReference type="ARBA" id="ARBA00022512"/>
    </source>
</evidence>
<accession>A0A2X0M1U6</accession>
<dbReference type="GO" id="GO:0006508">
    <property type="term" value="P:proteolysis"/>
    <property type="evidence" value="ECO:0007669"/>
    <property type="project" value="UniProtKB-KW"/>
</dbReference>
<dbReference type="STRING" id="289078.A0A2X0M1U6"/>
<dbReference type="GO" id="GO:0004252">
    <property type="term" value="F:serine-type endopeptidase activity"/>
    <property type="evidence" value="ECO:0007669"/>
    <property type="project" value="UniProtKB-UniRule"/>
</dbReference>
<dbReference type="Proteomes" id="UP000249723">
    <property type="component" value="Unassembled WGS sequence"/>
</dbReference>
<feature type="signal peptide" evidence="8">
    <location>
        <begin position="1"/>
        <end position="27"/>
    </location>
</feature>
<evidence type="ECO:0000313" key="11">
    <source>
        <dbReference type="EMBL" id="SCZ88100.1"/>
    </source>
</evidence>
<feature type="active site" description="Charge relay system" evidence="6 7">
    <location>
        <position position="572"/>
    </location>
</feature>
<keyword evidence="2" id="KW-0964">Secreted</keyword>
<keyword evidence="3 7" id="KW-0645">Protease</keyword>
<sequence length="994" mass="104348">MRPFLNMAWPTLFALAVLSLSITLTHAFPRAPKNNEASYVPNSFIVELEPSATLSKRAISLESVLTSVLGQLSGQGIDAEIYKKYSGVTFSGAAITVADGVQQEDILALKQVKRVFRNRIYRLAPASAASWDSEGQAFLKLADGFLNALLAKLRSFLPSQSPYANDKYGPHVQTGVDKLHNSGSLGQGVKVCVIDGGLDYKNPILGGCFGPGCHTSFGYDFVGDNFSVTSNNAVQSPDPYSSCNDHGSHVQGIISALANQYGFTGVAPKANFGHYRIFGCLSDETTDDLILSALLRAQSDGCQVINLSVFGSVGWSSVTPSEIVLDGLVNAGIHVAVCAGNSGNEGMLLRLFQAAYPSSALNSVSVGSTDATTLPTYQAQLNGGRAPIAYMSPFPLPLNGSYPVVFTDPTGASTTDACSVLPADSLAGKVAVVRRGGCGFINKINVTAAAGAAVTLIYNTATDFMIPQLTVGTSGSRGVGGLTNEAGVQLLSHFNANPTGLQMSFPAGSLLPASSNVVGVKDKFSGGLTSSFSSYTPTFDMFGQPSVSAPGSNILSTVTMASGGVGILRGTSQASPLVAGAMALIISTRASERLTPFQVRSLLATTADRVPTTIGGSTPNNVVLQGGGSINVARAASAKTLLSPYQFALNDTSYANYAVTLTIENRNWYPVQYSLASIASQALAHYANVGCMLPLLRVTPHALSSVADVPLIPFINQSADQDVVPLTEPASVTATASASFNKKNLLLFSYQTSTVTITFSPPSLSAEQAARFPLFSGFITVDGRALALPWLGTESYTVPYFGLAAKMIDMPVLDTTDKAIGAFYPFLGLADGGIAQGGEAISMADGVTILFRLAGGTRSVTVDLVTADTAVNATVPSITNPMRRLVRPRSKRTAFDAVTAGPVMLKRDSSTLYSAVPTVGRIYTNLEAPRDTLVSLTDTEYLWKGAYSDANNATQTATVNTPYRVLLRALRITADPTLESSYESWLSPEFTMTA</sequence>
<dbReference type="PANTHER" id="PTHR43806">
    <property type="entry name" value="PEPTIDASE S8"/>
    <property type="match status" value="1"/>
</dbReference>
<keyword evidence="2" id="KW-0134">Cell wall</keyword>
<dbReference type="InterPro" id="IPR015500">
    <property type="entry name" value="Peptidase_S8_subtilisin-rel"/>
</dbReference>
<evidence type="ECO:0000313" key="12">
    <source>
        <dbReference type="Proteomes" id="UP000249723"/>
    </source>
</evidence>
<dbReference type="InterPro" id="IPR036852">
    <property type="entry name" value="Peptidase_S8/S53_dom_sf"/>
</dbReference>